<feature type="chain" id="PRO_5011835082" evidence="2">
    <location>
        <begin position="27"/>
        <end position="490"/>
    </location>
</feature>
<protein>
    <submittedName>
        <fullName evidence="3">Efflux transporter, outer membrane factor (OMF) lipoprotein, NodT family</fullName>
    </submittedName>
</protein>
<keyword evidence="2" id="KW-1134">Transmembrane beta strand</keyword>
<evidence type="ECO:0000313" key="4">
    <source>
        <dbReference type="Proteomes" id="UP000184139"/>
    </source>
</evidence>
<dbReference type="GO" id="GO:0005886">
    <property type="term" value="C:plasma membrane"/>
    <property type="evidence" value="ECO:0007669"/>
    <property type="project" value="UniProtKB-SubCell"/>
</dbReference>
<keyword evidence="2" id="KW-0564">Palmitate</keyword>
<evidence type="ECO:0000313" key="3">
    <source>
        <dbReference type="EMBL" id="SHH93117.1"/>
    </source>
</evidence>
<comment type="subcellular location">
    <subcellularLocation>
        <location evidence="2">Cell membrane</location>
        <topology evidence="2">Lipid-anchor</topology>
    </subcellularLocation>
</comment>
<keyword evidence="2" id="KW-0472">Membrane</keyword>
<dbReference type="Gene3D" id="2.20.200.10">
    <property type="entry name" value="Outer membrane efflux proteins (OEP)"/>
    <property type="match status" value="1"/>
</dbReference>
<dbReference type="Pfam" id="PF02321">
    <property type="entry name" value="OEP"/>
    <property type="match status" value="2"/>
</dbReference>
<dbReference type="EMBL" id="FQXS01000016">
    <property type="protein sequence ID" value="SHH93117.1"/>
    <property type="molecule type" value="Genomic_DNA"/>
</dbReference>
<keyword evidence="4" id="KW-1185">Reference proteome</keyword>
<dbReference type="RefSeq" id="WP_073376745.1">
    <property type="nucleotide sequence ID" value="NZ_FQXS01000016.1"/>
</dbReference>
<dbReference type="SUPFAM" id="SSF56954">
    <property type="entry name" value="Outer membrane efflux proteins (OEP)"/>
    <property type="match status" value="1"/>
</dbReference>
<dbReference type="Proteomes" id="UP000184139">
    <property type="component" value="Unassembled WGS sequence"/>
</dbReference>
<dbReference type="Gene3D" id="1.20.1600.10">
    <property type="entry name" value="Outer membrane efflux proteins (OEP)"/>
    <property type="match status" value="1"/>
</dbReference>
<dbReference type="OrthoDB" id="9783163at2"/>
<dbReference type="NCBIfam" id="TIGR01845">
    <property type="entry name" value="outer_NodT"/>
    <property type="match status" value="1"/>
</dbReference>
<feature type="signal peptide" evidence="2">
    <location>
        <begin position="1"/>
        <end position="26"/>
    </location>
</feature>
<dbReference type="PANTHER" id="PTHR30203">
    <property type="entry name" value="OUTER MEMBRANE CATION EFFLUX PROTEIN"/>
    <property type="match status" value="1"/>
</dbReference>
<dbReference type="InterPro" id="IPR003423">
    <property type="entry name" value="OMP_efflux"/>
</dbReference>
<reference evidence="3 4" key="1">
    <citation type="submission" date="2016-11" db="EMBL/GenBank/DDBJ databases">
        <authorList>
            <person name="Jaros S."/>
            <person name="Januszkiewicz K."/>
            <person name="Wedrychowicz H."/>
        </authorList>
    </citation>
    <scope>NUCLEOTIDE SEQUENCE [LARGE SCALE GENOMIC DNA]</scope>
    <source>
        <strain evidence="3 4">DSM 9705</strain>
    </source>
</reference>
<gene>
    <name evidence="3" type="ORF">SAMN02745124_02633</name>
</gene>
<proteinExistence type="inferred from homology"/>
<sequence length="490" mass="53343">MTIHSQKPLLSFYLALLLCGQGCAVAPDYSPPDLSPFMQNSWQTAKNDRYTAKQPDSRWWNQFNDPHLTALIDQLFSSNLALKASRERVAEAMARQGIVSADKQLQLAAALGYTRAETGDEAVSMQMNVPGKTMDFFSAGVVAGWELELWGRTARLIEAAEADVRSAYSDHQAMLVSLAAEITLAYVEMRSLEARAAIISENIGLQQKSLHLARDLYQAGSTAGLTVARSERLLESTRARLPELERAIIKTGNRIKVLLGKPPGYEINQPGKMPDVPPILGLGLPADLLTRRADIRQGLYRYQAAVARTAAAEAERYPTLTLSGTLTISSDTLGGVFDPDAFFYTLGPSLQVPVFSGGRIESNIAVRASQTEQARFALEQSIIEALAEVESSTHGVVSSLQQVERLKTAANAAKRSVTMSATLYRSGLVDFFQVLDNQQQLVASQEALEIARHQALADVIQLYRALGGGWEQTTTVNPPDNSAPSAHAQQ</sequence>
<dbReference type="STRING" id="1121409.SAMN02745124_02633"/>
<organism evidence="3 4">
    <name type="scientific">Desulfofustis glycolicus DSM 9705</name>
    <dbReference type="NCBI Taxonomy" id="1121409"/>
    <lineage>
        <taxon>Bacteria</taxon>
        <taxon>Pseudomonadati</taxon>
        <taxon>Thermodesulfobacteriota</taxon>
        <taxon>Desulfobulbia</taxon>
        <taxon>Desulfobulbales</taxon>
        <taxon>Desulfocapsaceae</taxon>
        <taxon>Desulfofustis</taxon>
    </lineage>
</organism>
<keyword evidence="2 3" id="KW-0449">Lipoprotein</keyword>
<dbReference type="GO" id="GO:0015562">
    <property type="term" value="F:efflux transmembrane transporter activity"/>
    <property type="evidence" value="ECO:0007669"/>
    <property type="project" value="InterPro"/>
</dbReference>
<dbReference type="AlphaFoldDB" id="A0A1M5WZU2"/>
<evidence type="ECO:0000256" key="2">
    <source>
        <dbReference type="RuleBase" id="RU362097"/>
    </source>
</evidence>
<evidence type="ECO:0000256" key="1">
    <source>
        <dbReference type="ARBA" id="ARBA00007613"/>
    </source>
</evidence>
<name>A0A1M5WZU2_9BACT</name>
<keyword evidence="2" id="KW-0732">Signal</keyword>
<dbReference type="InterPro" id="IPR010131">
    <property type="entry name" value="MdtP/NodT-like"/>
</dbReference>
<keyword evidence="2" id="KW-0812">Transmembrane</keyword>
<comment type="similarity">
    <text evidence="1 2">Belongs to the outer membrane factor (OMF) (TC 1.B.17) family.</text>
</comment>
<accession>A0A1M5WZU2</accession>